<evidence type="ECO:0000313" key="2">
    <source>
        <dbReference type="Proteomes" id="UP000248142"/>
    </source>
</evidence>
<reference evidence="1 2" key="1">
    <citation type="submission" date="2017-04" db="EMBL/GenBank/DDBJ databases">
        <title>Isolation of lytic bacteriophages infecting Pseudomonas strains for biocontrol of fish and shrimp spoilage during chilled storage.</title>
        <authorList>
            <person name="Yang Z."/>
            <person name="Tao X."/>
            <person name="Gao L."/>
            <person name="Rao S."/>
        </authorList>
    </citation>
    <scope>NUCLEOTIDE SEQUENCE [LARGE SCALE GENOMIC DNA]</scope>
</reference>
<organism evidence="1 2">
    <name type="scientific">Pseudomonas phage PspYZU01</name>
    <dbReference type="NCBI Taxonomy" id="1983555"/>
    <lineage>
        <taxon>Viruses</taxon>
        <taxon>Duplodnaviria</taxon>
        <taxon>Heunggongvirae</taxon>
        <taxon>Uroviricota</taxon>
        <taxon>Caudoviricetes</taxon>
        <taxon>Casjensviridae</taxon>
        <taxon>Phobosvirus</taxon>
        <taxon>Phobosvirus PspYZU01</taxon>
    </lineage>
</organism>
<sequence length="82" mass="9225">MELNAVYTGNKTNLIGLHAKLRRCRGKTVYCDNPKCTVVFAVFDDPELPAEEARRGELTMEYQESEFAIEDPESPHAPAKLV</sequence>
<dbReference type="EMBL" id="KY971609">
    <property type="protein sequence ID" value="ASD51952.1"/>
    <property type="molecule type" value="Genomic_DNA"/>
</dbReference>
<protein>
    <submittedName>
        <fullName evidence="1">Uncharacterized protein</fullName>
    </submittedName>
</protein>
<gene>
    <name evidence="1" type="ORF">PspYZU01_67</name>
</gene>
<name>A0A2U7NRW4_9CAUD</name>
<dbReference type="Proteomes" id="UP000248142">
    <property type="component" value="Segment"/>
</dbReference>
<evidence type="ECO:0000313" key="1">
    <source>
        <dbReference type="EMBL" id="ASD51952.1"/>
    </source>
</evidence>
<keyword evidence="2" id="KW-1185">Reference proteome</keyword>
<proteinExistence type="predicted"/>
<accession>A0A2U7NRW4</accession>